<gene>
    <name evidence="1" type="ORF">TrLO_g3025</name>
</gene>
<reference evidence="2" key="1">
    <citation type="journal article" date="2023" name="Commun. Biol.">
        <title>Genome analysis of Parmales, the sister group of diatoms, reveals the evolutionary specialization of diatoms from phago-mixotrophs to photoautotrophs.</title>
        <authorList>
            <person name="Ban H."/>
            <person name="Sato S."/>
            <person name="Yoshikawa S."/>
            <person name="Yamada K."/>
            <person name="Nakamura Y."/>
            <person name="Ichinomiya M."/>
            <person name="Sato N."/>
            <person name="Blanc-Mathieu R."/>
            <person name="Endo H."/>
            <person name="Kuwata A."/>
            <person name="Ogata H."/>
        </authorList>
    </citation>
    <scope>NUCLEOTIDE SEQUENCE [LARGE SCALE GENOMIC DNA]</scope>
    <source>
        <strain evidence="2">NIES 3700</strain>
    </source>
</reference>
<evidence type="ECO:0008006" key="3">
    <source>
        <dbReference type="Google" id="ProtNLM"/>
    </source>
</evidence>
<dbReference type="PANTHER" id="PTHR31051">
    <property type="entry name" value="PROTEASOME ASSEMBLY CHAPERONE 3"/>
    <property type="match status" value="1"/>
</dbReference>
<dbReference type="AlphaFoldDB" id="A0A9W7E9J7"/>
<evidence type="ECO:0000313" key="1">
    <source>
        <dbReference type="EMBL" id="GMH67858.1"/>
    </source>
</evidence>
<dbReference type="OrthoDB" id="5839at2759"/>
<dbReference type="GO" id="GO:0043248">
    <property type="term" value="P:proteasome assembly"/>
    <property type="evidence" value="ECO:0007669"/>
    <property type="project" value="InterPro"/>
</dbReference>
<name>A0A9W7E9J7_9STRA</name>
<dbReference type="EMBL" id="BRXW01000581">
    <property type="protein sequence ID" value="GMH67858.1"/>
    <property type="molecule type" value="Genomic_DNA"/>
</dbReference>
<evidence type="ECO:0000313" key="2">
    <source>
        <dbReference type="Proteomes" id="UP001165122"/>
    </source>
</evidence>
<dbReference type="Proteomes" id="UP001165122">
    <property type="component" value="Unassembled WGS sequence"/>
</dbReference>
<keyword evidence="2" id="KW-1185">Reference proteome</keyword>
<sequence length="124" mass="13899">MTSTILVNSNPTTLTVQLFTDRVLITITQLPAFGTILTSSITTSQASSKDTYNINILLGRRDDDIIPIFVRQIMEKASIFDGGLKEGRNAIFMIGLKEEGKGREAFVEISNEVLRVYHELMLKY</sequence>
<proteinExistence type="predicted"/>
<organism evidence="1 2">
    <name type="scientific">Triparma laevis f. longispina</name>
    <dbReference type="NCBI Taxonomy" id="1714387"/>
    <lineage>
        <taxon>Eukaryota</taxon>
        <taxon>Sar</taxon>
        <taxon>Stramenopiles</taxon>
        <taxon>Ochrophyta</taxon>
        <taxon>Bolidophyceae</taxon>
        <taxon>Parmales</taxon>
        <taxon>Triparmaceae</taxon>
        <taxon>Triparma</taxon>
    </lineage>
</organism>
<dbReference type="PANTHER" id="PTHR31051:SF1">
    <property type="entry name" value="PROTEASOME ASSEMBLY CHAPERONE 3"/>
    <property type="match status" value="1"/>
</dbReference>
<accession>A0A9W7E9J7</accession>
<protein>
    <recommendedName>
        <fullName evidence="3">Proteasome assembly chaperone 3</fullName>
    </recommendedName>
</protein>
<dbReference type="InterPro" id="IPR018788">
    <property type="entry name" value="Proteasome_assmbl_chp_3"/>
</dbReference>
<dbReference type="InterPro" id="IPR053720">
    <property type="entry name" value="Psm_Assembly_Chaperone"/>
</dbReference>
<dbReference type="Gene3D" id="3.30.230.90">
    <property type="match status" value="1"/>
</dbReference>
<comment type="caution">
    <text evidence="1">The sequence shown here is derived from an EMBL/GenBank/DDBJ whole genome shotgun (WGS) entry which is preliminary data.</text>
</comment>
<dbReference type="Pfam" id="PF10178">
    <property type="entry name" value="PAC3"/>
    <property type="match status" value="1"/>
</dbReference>